<keyword evidence="2" id="KW-1185">Reference proteome</keyword>
<gene>
    <name evidence="1" type="ORF">GGQ74_003020</name>
</gene>
<protein>
    <recommendedName>
        <fullName evidence="3">Glycosyl transferase family 2</fullName>
    </recommendedName>
</protein>
<dbReference type="AlphaFoldDB" id="A0A846QSH9"/>
<organism evidence="1 2">
    <name type="scientific">Desulfobaculum xiamenense</name>
    <dbReference type="NCBI Taxonomy" id="995050"/>
    <lineage>
        <taxon>Bacteria</taxon>
        <taxon>Pseudomonadati</taxon>
        <taxon>Thermodesulfobacteriota</taxon>
        <taxon>Desulfovibrionia</taxon>
        <taxon>Desulfovibrionales</taxon>
        <taxon>Desulfovibrionaceae</taxon>
        <taxon>Desulfobaculum</taxon>
    </lineage>
</organism>
<evidence type="ECO:0000313" key="1">
    <source>
        <dbReference type="EMBL" id="NJB69323.1"/>
    </source>
</evidence>
<dbReference type="CDD" id="cd00761">
    <property type="entry name" value="Glyco_tranf_GTA_type"/>
    <property type="match status" value="1"/>
</dbReference>
<accession>A0A846QSH9</accession>
<dbReference type="Proteomes" id="UP000580856">
    <property type="component" value="Unassembled WGS sequence"/>
</dbReference>
<dbReference type="SUPFAM" id="SSF53448">
    <property type="entry name" value="Nucleotide-diphospho-sugar transferases"/>
    <property type="match status" value="1"/>
</dbReference>
<sequence>MQQPITFSIITPSGGRRPQALRLAMGSVAEALTRLREAIGPSIHIEMLVGFDGMRGPRLGPDGGPPPDFVRFFDLPRDGDYGNAVRNTLLRAARGGHVLFLDDDNALTPEALCIYHAHLDHEMIVARIDTSRAFADVPLLPRVGDDRELVRPTNIDPLCVCVSRELAVVRCGGWTSRGGYEADYTNIFHYWRRAKSRRVLDAVVGVYDAGRGLDTEGVNWRQAASPD</sequence>
<dbReference type="InterPro" id="IPR029044">
    <property type="entry name" value="Nucleotide-diphossugar_trans"/>
</dbReference>
<dbReference type="EMBL" id="JAATJA010000004">
    <property type="protein sequence ID" value="NJB69323.1"/>
    <property type="molecule type" value="Genomic_DNA"/>
</dbReference>
<dbReference type="RefSeq" id="WP_167942403.1">
    <property type="nucleotide sequence ID" value="NZ_JAATJA010000004.1"/>
</dbReference>
<dbReference type="Gene3D" id="3.90.550.10">
    <property type="entry name" value="Spore Coat Polysaccharide Biosynthesis Protein SpsA, Chain A"/>
    <property type="match status" value="1"/>
</dbReference>
<reference evidence="1 2" key="1">
    <citation type="submission" date="2020-03" db="EMBL/GenBank/DDBJ databases">
        <title>Genomic Encyclopedia of Type Strains, Phase IV (KMG-IV): sequencing the most valuable type-strain genomes for metagenomic binning, comparative biology and taxonomic classification.</title>
        <authorList>
            <person name="Goeker M."/>
        </authorList>
    </citation>
    <scope>NUCLEOTIDE SEQUENCE [LARGE SCALE GENOMIC DNA]</scope>
    <source>
        <strain evidence="1 2">DSM 24233</strain>
    </source>
</reference>
<evidence type="ECO:0008006" key="3">
    <source>
        <dbReference type="Google" id="ProtNLM"/>
    </source>
</evidence>
<comment type="caution">
    <text evidence="1">The sequence shown here is derived from an EMBL/GenBank/DDBJ whole genome shotgun (WGS) entry which is preliminary data.</text>
</comment>
<evidence type="ECO:0000313" key="2">
    <source>
        <dbReference type="Proteomes" id="UP000580856"/>
    </source>
</evidence>
<name>A0A846QSH9_9BACT</name>
<proteinExistence type="predicted"/>